<accession>A0ACC2L7V4</accession>
<keyword evidence="2" id="KW-1185">Reference proteome</keyword>
<comment type="caution">
    <text evidence="1">The sequence shown here is derived from an EMBL/GenBank/DDBJ whole genome shotgun (WGS) entry which is preliminary data.</text>
</comment>
<name>A0ACC2L7V4_PERAE</name>
<dbReference type="EMBL" id="CM056815">
    <property type="protein sequence ID" value="KAJ8629128.1"/>
    <property type="molecule type" value="Genomic_DNA"/>
</dbReference>
<organism evidence="1 2">
    <name type="scientific">Persea americana</name>
    <name type="common">Avocado</name>
    <dbReference type="NCBI Taxonomy" id="3435"/>
    <lineage>
        <taxon>Eukaryota</taxon>
        <taxon>Viridiplantae</taxon>
        <taxon>Streptophyta</taxon>
        <taxon>Embryophyta</taxon>
        <taxon>Tracheophyta</taxon>
        <taxon>Spermatophyta</taxon>
        <taxon>Magnoliopsida</taxon>
        <taxon>Magnoliidae</taxon>
        <taxon>Laurales</taxon>
        <taxon>Lauraceae</taxon>
        <taxon>Persea</taxon>
    </lineage>
</organism>
<dbReference type="Proteomes" id="UP001234297">
    <property type="component" value="Chromosome 7"/>
</dbReference>
<proteinExistence type="predicted"/>
<gene>
    <name evidence="1" type="ORF">MRB53_022451</name>
</gene>
<evidence type="ECO:0000313" key="2">
    <source>
        <dbReference type="Proteomes" id="UP001234297"/>
    </source>
</evidence>
<evidence type="ECO:0000313" key="1">
    <source>
        <dbReference type="EMBL" id="KAJ8629128.1"/>
    </source>
</evidence>
<sequence>MEESNQQQPVYKSKNLMAERTRRTKINQRLYALRALVPNITKMSKATILDDAFDYIEDLKKQVKELEDELVEMGDEREEKQESEASKWEMAQEVQKCELDVVVTPVDAKTLEIKIVCEKKEGGFSKLMAALGHLGLEVTSINVTSFRGVALNTICVEGELEMLKPIQVKELLIEMVKEHLTI</sequence>
<reference evidence="1 2" key="1">
    <citation type="journal article" date="2022" name="Hortic Res">
        <title>A haplotype resolved chromosomal level avocado genome allows analysis of novel avocado genes.</title>
        <authorList>
            <person name="Nath O."/>
            <person name="Fletcher S.J."/>
            <person name="Hayward A."/>
            <person name="Shaw L.M."/>
            <person name="Masouleh A.K."/>
            <person name="Furtado A."/>
            <person name="Henry R.J."/>
            <person name="Mitter N."/>
        </authorList>
    </citation>
    <scope>NUCLEOTIDE SEQUENCE [LARGE SCALE GENOMIC DNA]</scope>
    <source>
        <strain evidence="2">cv. Hass</strain>
    </source>
</reference>
<protein>
    <submittedName>
        <fullName evidence="1">Uncharacterized protein</fullName>
    </submittedName>
</protein>